<dbReference type="EMBL" id="JAPTGG010000007">
    <property type="protein sequence ID" value="MCZ0865599.1"/>
    <property type="molecule type" value="Genomic_DNA"/>
</dbReference>
<name>A0A9J6RN62_9GAMM</name>
<keyword evidence="6" id="KW-1185">Reference proteome</keyword>
<keyword evidence="1" id="KW-0805">Transcription regulation</keyword>
<keyword evidence="2" id="KW-0238">DNA-binding</keyword>
<accession>A0A9J6RN62</accession>
<dbReference type="PANTHER" id="PTHR43280">
    <property type="entry name" value="ARAC-FAMILY TRANSCRIPTIONAL REGULATOR"/>
    <property type="match status" value="1"/>
</dbReference>
<evidence type="ECO:0000256" key="1">
    <source>
        <dbReference type="ARBA" id="ARBA00023015"/>
    </source>
</evidence>
<evidence type="ECO:0000259" key="4">
    <source>
        <dbReference type="PROSITE" id="PS01124"/>
    </source>
</evidence>
<comment type="caution">
    <text evidence="5">The sequence shown here is derived from an EMBL/GenBank/DDBJ whole genome shotgun (WGS) entry which is preliminary data.</text>
</comment>
<protein>
    <submittedName>
        <fullName evidence="5">Helix-turn-helix domain-containing protein</fullName>
    </submittedName>
</protein>
<dbReference type="InterPro" id="IPR037401">
    <property type="entry name" value="SnoaL-like"/>
</dbReference>
<proteinExistence type="predicted"/>
<organism evidence="5 6">
    <name type="scientific">Dasania phycosphaerae</name>
    <dbReference type="NCBI Taxonomy" id="2950436"/>
    <lineage>
        <taxon>Bacteria</taxon>
        <taxon>Pseudomonadati</taxon>
        <taxon>Pseudomonadota</taxon>
        <taxon>Gammaproteobacteria</taxon>
        <taxon>Cellvibrionales</taxon>
        <taxon>Spongiibacteraceae</taxon>
        <taxon>Dasania</taxon>
    </lineage>
</organism>
<dbReference type="AlphaFoldDB" id="A0A9J6RN62"/>
<dbReference type="SUPFAM" id="SSF46689">
    <property type="entry name" value="Homeodomain-like"/>
    <property type="match status" value="2"/>
</dbReference>
<dbReference type="Pfam" id="PF12833">
    <property type="entry name" value="HTH_18"/>
    <property type="match status" value="1"/>
</dbReference>
<dbReference type="Gene3D" id="3.10.450.50">
    <property type="match status" value="1"/>
</dbReference>
<dbReference type="InterPro" id="IPR032710">
    <property type="entry name" value="NTF2-like_dom_sf"/>
</dbReference>
<evidence type="ECO:0000256" key="3">
    <source>
        <dbReference type="ARBA" id="ARBA00023163"/>
    </source>
</evidence>
<dbReference type="GO" id="GO:0003700">
    <property type="term" value="F:DNA-binding transcription factor activity"/>
    <property type="evidence" value="ECO:0007669"/>
    <property type="project" value="InterPro"/>
</dbReference>
<sequence length="248" mass="28267">MTTLTEQTRKVAQQYRKFWQQGDLDGILSILSPNAEYITFSGAKQVRAKDVQTYVKISLPTALLDYIYHDEVRVDGDTAFSTYSFVYISPISGKKSSCRGCDVMTIRDGKIIRVHEYSSFAELGKEGGRSDLGKIALDEASINAIVRDTQAYFKTQPYLNPELSLDDVAKATGYSRNQLSYVFNQVFDLSFYQYINNARVDYFISQLQQPCRNITALATESGFSSMTTFYKFFKQKTDLTPKLYMQQL</sequence>
<dbReference type="PROSITE" id="PS01124">
    <property type="entry name" value="HTH_ARAC_FAMILY_2"/>
    <property type="match status" value="1"/>
</dbReference>
<gene>
    <name evidence="5" type="ORF">O0V09_10325</name>
</gene>
<dbReference type="Pfam" id="PF12680">
    <property type="entry name" value="SnoaL_2"/>
    <property type="match status" value="1"/>
</dbReference>
<dbReference type="SMART" id="SM00342">
    <property type="entry name" value="HTH_ARAC"/>
    <property type="match status" value="1"/>
</dbReference>
<evidence type="ECO:0000313" key="5">
    <source>
        <dbReference type="EMBL" id="MCZ0865599.1"/>
    </source>
</evidence>
<evidence type="ECO:0000313" key="6">
    <source>
        <dbReference type="Proteomes" id="UP001069090"/>
    </source>
</evidence>
<dbReference type="InterPro" id="IPR009057">
    <property type="entry name" value="Homeodomain-like_sf"/>
</dbReference>
<feature type="domain" description="HTH araC/xylS-type" evidence="4">
    <location>
        <begin position="147"/>
        <end position="247"/>
    </location>
</feature>
<keyword evidence="3" id="KW-0804">Transcription</keyword>
<dbReference type="Gene3D" id="1.10.10.60">
    <property type="entry name" value="Homeodomain-like"/>
    <property type="match status" value="2"/>
</dbReference>
<evidence type="ECO:0000256" key="2">
    <source>
        <dbReference type="ARBA" id="ARBA00023125"/>
    </source>
</evidence>
<dbReference type="PANTHER" id="PTHR43280:SF27">
    <property type="entry name" value="TRANSCRIPTIONAL REGULATOR MTLR"/>
    <property type="match status" value="1"/>
</dbReference>
<reference evidence="5 6" key="1">
    <citation type="submission" date="2022-12" db="EMBL/GenBank/DDBJ databases">
        <title>Dasania phycosphaerae sp. nov., isolated from particulate material of the south coast of Korea.</title>
        <authorList>
            <person name="Jiang Y."/>
        </authorList>
    </citation>
    <scope>NUCLEOTIDE SEQUENCE [LARGE SCALE GENOMIC DNA]</scope>
    <source>
        <strain evidence="5 6">GY-19</strain>
    </source>
</reference>
<dbReference type="InterPro" id="IPR018060">
    <property type="entry name" value="HTH_AraC"/>
</dbReference>
<dbReference type="Proteomes" id="UP001069090">
    <property type="component" value="Unassembled WGS sequence"/>
</dbReference>
<dbReference type="GO" id="GO:0043565">
    <property type="term" value="F:sequence-specific DNA binding"/>
    <property type="evidence" value="ECO:0007669"/>
    <property type="project" value="InterPro"/>
</dbReference>
<dbReference type="RefSeq" id="WP_258331744.1">
    <property type="nucleotide sequence ID" value="NZ_JAPTGG010000007.1"/>
</dbReference>
<dbReference type="SUPFAM" id="SSF54427">
    <property type="entry name" value="NTF2-like"/>
    <property type="match status" value="1"/>
</dbReference>